<proteinExistence type="predicted"/>
<keyword evidence="3" id="KW-1185">Reference proteome</keyword>
<comment type="caution">
    <text evidence="2">The sequence shown here is derived from an EMBL/GenBank/DDBJ whole genome shotgun (WGS) entry which is preliminary data.</text>
</comment>
<gene>
    <name evidence="2" type="ORF">NDI37_00145</name>
</gene>
<sequence>MLQFQPLGFEQKVIETSLGSMVYYSALDQPWSLPRQGADLPPLIFLHGFGGGSSAYEWSKVYPAFATTYRVLAPDLIGWGQSAHPVRDYQVADYLKTLTEFLEKISISTGEQGFAPLQVVASSLTAAITIRLAIQRPDLFKTLFLVCPSGFADFGQDAGRRLPLQVIGTPILDKLIYTLGATNEVSVRNFLERFLFAKPERVSQDIVEAFLASAQQQNAEYAALAFLRGDLYFDLSLYIQQLTVPTYVLWGEEAQFTKLRLGRRLAGLNKQAISVFQPVPGTGVLPHLEQPELVIGLLQHYLSATNG</sequence>
<dbReference type="Pfam" id="PF12697">
    <property type="entry name" value="Abhydrolase_6"/>
    <property type="match status" value="1"/>
</dbReference>
<accession>A0ABV0JHG5</accession>
<dbReference type="PRINTS" id="PR00111">
    <property type="entry name" value="ABHYDROLASE"/>
</dbReference>
<dbReference type="PANTHER" id="PTHR46438:SF2">
    <property type="entry name" value="ALPHA_BETA-HYDROLASES SUPERFAMILY PROTEIN"/>
    <property type="match status" value="1"/>
</dbReference>
<dbReference type="InterPro" id="IPR029058">
    <property type="entry name" value="AB_hydrolase_fold"/>
</dbReference>
<organism evidence="2 3">
    <name type="scientific">Funiculus sociatus GB2-A5</name>
    <dbReference type="NCBI Taxonomy" id="2933946"/>
    <lineage>
        <taxon>Bacteria</taxon>
        <taxon>Bacillati</taxon>
        <taxon>Cyanobacteriota</taxon>
        <taxon>Cyanophyceae</taxon>
        <taxon>Coleofasciculales</taxon>
        <taxon>Coleofasciculaceae</taxon>
        <taxon>Funiculus</taxon>
    </lineage>
</organism>
<dbReference type="InterPro" id="IPR000073">
    <property type="entry name" value="AB_hydrolase_1"/>
</dbReference>
<evidence type="ECO:0000259" key="1">
    <source>
        <dbReference type="Pfam" id="PF12697"/>
    </source>
</evidence>
<dbReference type="RefSeq" id="WP_190424175.1">
    <property type="nucleotide sequence ID" value="NZ_JAMPKK010000001.1"/>
</dbReference>
<dbReference type="GO" id="GO:0016787">
    <property type="term" value="F:hydrolase activity"/>
    <property type="evidence" value="ECO:0007669"/>
    <property type="project" value="UniProtKB-KW"/>
</dbReference>
<feature type="domain" description="AB hydrolase-1" evidence="1">
    <location>
        <begin position="43"/>
        <end position="295"/>
    </location>
</feature>
<reference evidence="2 3" key="1">
    <citation type="submission" date="2022-04" db="EMBL/GenBank/DDBJ databases">
        <title>Positive selection, recombination, and allopatry shape intraspecific diversity of widespread and dominant cyanobacteria.</title>
        <authorList>
            <person name="Wei J."/>
            <person name="Shu W."/>
            <person name="Hu C."/>
        </authorList>
    </citation>
    <scope>NUCLEOTIDE SEQUENCE [LARGE SCALE GENOMIC DNA]</scope>
    <source>
        <strain evidence="2 3">GB2-A5</strain>
    </source>
</reference>
<dbReference type="Gene3D" id="3.40.50.1820">
    <property type="entry name" value="alpha/beta hydrolase"/>
    <property type="match status" value="1"/>
</dbReference>
<evidence type="ECO:0000313" key="3">
    <source>
        <dbReference type="Proteomes" id="UP001442494"/>
    </source>
</evidence>
<dbReference type="SUPFAM" id="SSF53474">
    <property type="entry name" value="alpha/beta-Hydrolases"/>
    <property type="match status" value="1"/>
</dbReference>
<dbReference type="Proteomes" id="UP001442494">
    <property type="component" value="Unassembled WGS sequence"/>
</dbReference>
<name>A0ABV0JHG5_9CYAN</name>
<keyword evidence="2" id="KW-0378">Hydrolase</keyword>
<protein>
    <submittedName>
        <fullName evidence="2">Alpha/beta hydrolase</fullName>
    </submittedName>
</protein>
<dbReference type="PANTHER" id="PTHR46438">
    <property type="entry name" value="ALPHA/BETA-HYDROLASES SUPERFAMILY PROTEIN"/>
    <property type="match status" value="1"/>
</dbReference>
<evidence type="ECO:0000313" key="2">
    <source>
        <dbReference type="EMBL" id="MEP0862890.1"/>
    </source>
</evidence>
<dbReference type="EMBL" id="JAMPKK010000001">
    <property type="protein sequence ID" value="MEP0862890.1"/>
    <property type="molecule type" value="Genomic_DNA"/>
</dbReference>